<dbReference type="SUPFAM" id="SSF88946">
    <property type="entry name" value="Sigma2 domain of RNA polymerase sigma factors"/>
    <property type="match status" value="1"/>
</dbReference>
<evidence type="ECO:0000256" key="5">
    <source>
        <dbReference type="ARBA" id="ARBA00023163"/>
    </source>
</evidence>
<dbReference type="GO" id="GO:0006352">
    <property type="term" value="P:DNA-templated transcription initiation"/>
    <property type="evidence" value="ECO:0007669"/>
    <property type="project" value="InterPro"/>
</dbReference>
<keyword evidence="4" id="KW-0238">DNA-binding</keyword>
<dbReference type="InterPro" id="IPR013324">
    <property type="entry name" value="RNA_pol_sigma_r3/r4-like"/>
</dbReference>
<dbReference type="EMBL" id="CACRSQ010000007">
    <property type="protein sequence ID" value="VYT36835.1"/>
    <property type="molecule type" value="Genomic_DNA"/>
</dbReference>
<dbReference type="InterPro" id="IPR013325">
    <property type="entry name" value="RNA_pol_sigma_r2"/>
</dbReference>
<dbReference type="PANTHER" id="PTHR43133:SF8">
    <property type="entry name" value="RNA POLYMERASE SIGMA FACTOR HI_1459-RELATED"/>
    <property type="match status" value="1"/>
</dbReference>
<evidence type="ECO:0000256" key="4">
    <source>
        <dbReference type="ARBA" id="ARBA00023125"/>
    </source>
</evidence>
<dbReference type="InterPro" id="IPR014284">
    <property type="entry name" value="RNA_pol_sigma-70_dom"/>
</dbReference>
<name>A0A6N2W2S1_9FIRM</name>
<keyword evidence="2" id="KW-0805">Transcription regulation</keyword>
<dbReference type="SUPFAM" id="SSF88659">
    <property type="entry name" value="Sigma3 and sigma4 domains of RNA polymerase sigma factors"/>
    <property type="match status" value="1"/>
</dbReference>
<dbReference type="InterPro" id="IPR039425">
    <property type="entry name" value="RNA_pol_sigma-70-like"/>
</dbReference>
<reference evidence="7" key="1">
    <citation type="submission" date="2019-11" db="EMBL/GenBank/DDBJ databases">
        <authorList>
            <person name="Feng L."/>
        </authorList>
    </citation>
    <scope>NUCLEOTIDE SEQUENCE</scope>
    <source>
        <strain evidence="7">AcaccaeLFYP115</strain>
    </source>
</reference>
<dbReference type="PANTHER" id="PTHR43133">
    <property type="entry name" value="RNA POLYMERASE ECF-TYPE SIGMA FACTO"/>
    <property type="match status" value="1"/>
</dbReference>
<evidence type="ECO:0000256" key="2">
    <source>
        <dbReference type="ARBA" id="ARBA00023015"/>
    </source>
</evidence>
<organism evidence="7">
    <name type="scientific">Anaerostipes caccae</name>
    <dbReference type="NCBI Taxonomy" id="105841"/>
    <lineage>
        <taxon>Bacteria</taxon>
        <taxon>Bacillati</taxon>
        <taxon>Bacillota</taxon>
        <taxon>Clostridia</taxon>
        <taxon>Lachnospirales</taxon>
        <taxon>Lachnospiraceae</taxon>
        <taxon>Anaerostipes</taxon>
    </lineage>
</organism>
<dbReference type="InterPro" id="IPR013249">
    <property type="entry name" value="RNA_pol_sigma70_r4_t2"/>
</dbReference>
<dbReference type="Gene3D" id="1.10.10.10">
    <property type="entry name" value="Winged helix-like DNA-binding domain superfamily/Winged helix DNA-binding domain"/>
    <property type="match status" value="1"/>
</dbReference>
<evidence type="ECO:0000256" key="3">
    <source>
        <dbReference type="ARBA" id="ARBA00023082"/>
    </source>
</evidence>
<proteinExistence type="inferred from homology"/>
<feature type="domain" description="RNA polymerase sigma factor 70 region 4 type 2" evidence="6">
    <location>
        <begin position="128"/>
        <end position="179"/>
    </location>
</feature>
<dbReference type="Gene3D" id="1.10.1740.10">
    <property type="match status" value="1"/>
</dbReference>
<dbReference type="NCBIfam" id="TIGR02937">
    <property type="entry name" value="sigma70-ECF"/>
    <property type="match status" value="1"/>
</dbReference>
<gene>
    <name evidence="7" type="primary">sigW_5</name>
    <name evidence="7" type="ORF">ACLFYP115_03038</name>
</gene>
<evidence type="ECO:0000259" key="6">
    <source>
        <dbReference type="Pfam" id="PF08281"/>
    </source>
</evidence>
<dbReference type="GO" id="GO:0003677">
    <property type="term" value="F:DNA binding"/>
    <property type="evidence" value="ECO:0007669"/>
    <property type="project" value="UniProtKB-KW"/>
</dbReference>
<keyword evidence="5" id="KW-0804">Transcription</keyword>
<accession>A0A6N2W2S1</accession>
<keyword evidence="3" id="KW-0731">Sigma factor</keyword>
<sequence length="365" mass="42200">MREEKFYEELSPYVERAKQGDQDAFEHLYQATYDMTKWFVLNFCKDKNEAEDIIQEIYLDVYRYLPDLKNNLAFCAWQRKISYRCCIRFSKQKKDVVVGDSVIETMDHIAEKDSEPQEAVLKDEKNQLLFQCISNLPTKQKAAVIMSGLWQMKMREIAEVMDCDINAVKNLLYHGKRNLKKQIQKLPKADREALGVRSFGFFVFYPPIRECVVSSSKHLSGHFLAAKKAAITVLTVCTGAAALALWQSEPLAEESFDSVVLPKMSLETEELEGIKIPAKKKKKPSIPVNYSSMRVNKKTKLLEVRVSGRIHYGKTYTKTDSGKIMYPVKYDSSRGILYFPARAENFVLYLTAEDGRSKMYRFYKK</sequence>
<dbReference type="RefSeq" id="WP_006566014.1">
    <property type="nucleotide sequence ID" value="NZ_BAABZP010000001.1"/>
</dbReference>
<protein>
    <submittedName>
        <fullName evidence="7">ECF RNA polymerase sigma factor SigW</fullName>
    </submittedName>
</protein>
<dbReference type="GO" id="GO:0016987">
    <property type="term" value="F:sigma factor activity"/>
    <property type="evidence" value="ECO:0007669"/>
    <property type="project" value="UniProtKB-KW"/>
</dbReference>
<evidence type="ECO:0000256" key="1">
    <source>
        <dbReference type="ARBA" id="ARBA00010641"/>
    </source>
</evidence>
<comment type="similarity">
    <text evidence="1">Belongs to the sigma-70 factor family. ECF subfamily.</text>
</comment>
<dbReference type="InterPro" id="IPR036388">
    <property type="entry name" value="WH-like_DNA-bd_sf"/>
</dbReference>
<evidence type="ECO:0000313" key="7">
    <source>
        <dbReference type="EMBL" id="VYT36835.1"/>
    </source>
</evidence>
<dbReference type="AlphaFoldDB" id="A0A6N2W2S1"/>
<dbReference type="Pfam" id="PF08281">
    <property type="entry name" value="Sigma70_r4_2"/>
    <property type="match status" value="1"/>
</dbReference>